<comment type="caution">
    <text evidence="1">The sequence shown here is derived from an EMBL/GenBank/DDBJ whole genome shotgun (WGS) entry which is preliminary data.</text>
</comment>
<evidence type="ECO:0000313" key="2">
    <source>
        <dbReference type="Proteomes" id="UP001558613"/>
    </source>
</evidence>
<protein>
    <submittedName>
        <fullName evidence="1">Uncharacterized protein</fullName>
    </submittedName>
</protein>
<name>A0ABR3NN33_9TELE</name>
<evidence type="ECO:0000313" key="1">
    <source>
        <dbReference type="EMBL" id="KAL1278076.1"/>
    </source>
</evidence>
<sequence>METSEASLAITQRTLTLCRTSIALDDLQPRGAVQITEAIPQLTASAFSRSALTTQLSVEKGTNSRSTPTTLRALALSVRMKKSSQAVCVLKGECATLALVIGVKRC</sequence>
<organism evidence="1 2">
    <name type="scientific">Cirrhinus molitorella</name>
    <name type="common">mud carp</name>
    <dbReference type="NCBI Taxonomy" id="172907"/>
    <lineage>
        <taxon>Eukaryota</taxon>
        <taxon>Metazoa</taxon>
        <taxon>Chordata</taxon>
        <taxon>Craniata</taxon>
        <taxon>Vertebrata</taxon>
        <taxon>Euteleostomi</taxon>
        <taxon>Actinopterygii</taxon>
        <taxon>Neopterygii</taxon>
        <taxon>Teleostei</taxon>
        <taxon>Ostariophysi</taxon>
        <taxon>Cypriniformes</taxon>
        <taxon>Cyprinidae</taxon>
        <taxon>Labeoninae</taxon>
        <taxon>Labeonini</taxon>
        <taxon>Cirrhinus</taxon>
    </lineage>
</organism>
<dbReference type="EMBL" id="JAYMGO010000003">
    <property type="protein sequence ID" value="KAL1278076.1"/>
    <property type="molecule type" value="Genomic_DNA"/>
</dbReference>
<proteinExistence type="predicted"/>
<dbReference type="Proteomes" id="UP001558613">
    <property type="component" value="Unassembled WGS sequence"/>
</dbReference>
<keyword evidence="2" id="KW-1185">Reference proteome</keyword>
<reference evidence="1 2" key="1">
    <citation type="submission" date="2023-09" db="EMBL/GenBank/DDBJ databases">
        <authorList>
            <person name="Wang M."/>
        </authorList>
    </citation>
    <scope>NUCLEOTIDE SEQUENCE [LARGE SCALE GENOMIC DNA]</scope>
    <source>
        <strain evidence="1">GT-2023</strain>
        <tissue evidence="1">Liver</tissue>
    </source>
</reference>
<accession>A0ABR3NN33</accession>
<gene>
    <name evidence="1" type="ORF">QQF64_024749</name>
</gene>